<reference evidence="1" key="1">
    <citation type="journal article" date="2022" name="Int. J. Mol. Sci.">
        <title>Draft Genome of Tanacetum Coccineum: Genomic Comparison of Closely Related Tanacetum-Family Plants.</title>
        <authorList>
            <person name="Yamashiro T."/>
            <person name="Shiraishi A."/>
            <person name="Nakayama K."/>
            <person name="Satake H."/>
        </authorList>
    </citation>
    <scope>NUCLEOTIDE SEQUENCE</scope>
</reference>
<proteinExistence type="predicted"/>
<gene>
    <name evidence="1" type="ORF">Tco_0748791</name>
</gene>
<name>A0ABQ4YXK3_9ASTR</name>
<comment type="caution">
    <text evidence="1">The sequence shown here is derived from an EMBL/GenBank/DDBJ whole genome shotgun (WGS) entry which is preliminary data.</text>
</comment>
<protein>
    <recommendedName>
        <fullName evidence="3">PH domain-containing protein</fullName>
    </recommendedName>
</protein>
<evidence type="ECO:0000313" key="2">
    <source>
        <dbReference type="Proteomes" id="UP001151760"/>
    </source>
</evidence>
<keyword evidence="2" id="KW-1185">Reference proteome</keyword>
<dbReference type="EMBL" id="BQNB010010810">
    <property type="protein sequence ID" value="GJS82250.1"/>
    <property type="molecule type" value="Genomic_DNA"/>
</dbReference>
<evidence type="ECO:0008006" key="3">
    <source>
        <dbReference type="Google" id="ProtNLM"/>
    </source>
</evidence>
<accession>A0ABQ4YXK3</accession>
<reference evidence="1" key="2">
    <citation type="submission" date="2022-01" db="EMBL/GenBank/DDBJ databases">
        <authorList>
            <person name="Yamashiro T."/>
            <person name="Shiraishi A."/>
            <person name="Satake H."/>
            <person name="Nakayama K."/>
        </authorList>
    </citation>
    <scope>NUCLEOTIDE SEQUENCE</scope>
</reference>
<organism evidence="1 2">
    <name type="scientific">Tanacetum coccineum</name>
    <dbReference type="NCBI Taxonomy" id="301880"/>
    <lineage>
        <taxon>Eukaryota</taxon>
        <taxon>Viridiplantae</taxon>
        <taxon>Streptophyta</taxon>
        <taxon>Embryophyta</taxon>
        <taxon>Tracheophyta</taxon>
        <taxon>Spermatophyta</taxon>
        <taxon>Magnoliopsida</taxon>
        <taxon>eudicotyledons</taxon>
        <taxon>Gunneridae</taxon>
        <taxon>Pentapetalae</taxon>
        <taxon>asterids</taxon>
        <taxon>campanulids</taxon>
        <taxon>Asterales</taxon>
        <taxon>Asteraceae</taxon>
        <taxon>Asteroideae</taxon>
        <taxon>Anthemideae</taxon>
        <taxon>Anthemidinae</taxon>
        <taxon>Tanacetum</taxon>
    </lineage>
</organism>
<dbReference type="Proteomes" id="UP001151760">
    <property type="component" value="Unassembled WGS sequence"/>
</dbReference>
<sequence>MPGAPATDDTELGRWMTAFATMVRQDTDEIYGRLDDAQDDRLLMSGRLNMLHRDRSAYAHTALLMEREAKLSCEACGRSMDASDTARYDVRALRATVLAQQTKIAAL</sequence>
<evidence type="ECO:0000313" key="1">
    <source>
        <dbReference type="EMBL" id="GJS82250.1"/>
    </source>
</evidence>